<feature type="non-terminal residue" evidence="1">
    <location>
        <position position="63"/>
    </location>
</feature>
<dbReference type="EMBL" id="CAJVPV010040950">
    <property type="protein sequence ID" value="CAG8761254.1"/>
    <property type="molecule type" value="Genomic_DNA"/>
</dbReference>
<accession>A0A9N9J1E2</accession>
<dbReference type="OrthoDB" id="529367at2759"/>
<name>A0A9N9J1E2_9GLOM</name>
<protein>
    <submittedName>
        <fullName evidence="1">4371_t:CDS:1</fullName>
    </submittedName>
</protein>
<keyword evidence="2" id="KW-1185">Reference proteome</keyword>
<proteinExistence type="predicted"/>
<evidence type="ECO:0000313" key="2">
    <source>
        <dbReference type="Proteomes" id="UP000789342"/>
    </source>
</evidence>
<gene>
    <name evidence="1" type="ORF">AMORRO_LOCUS15942</name>
</gene>
<comment type="caution">
    <text evidence="1">The sequence shown here is derived from an EMBL/GenBank/DDBJ whole genome shotgun (WGS) entry which is preliminary data.</text>
</comment>
<dbReference type="AlphaFoldDB" id="A0A9N9J1E2"/>
<organism evidence="1 2">
    <name type="scientific">Acaulospora morrowiae</name>
    <dbReference type="NCBI Taxonomy" id="94023"/>
    <lineage>
        <taxon>Eukaryota</taxon>
        <taxon>Fungi</taxon>
        <taxon>Fungi incertae sedis</taxon>
        <taxon>Mucoromycota</taxon>
        <taxon>Glomeromycotina</taxon>
        <taxon>Glomeromycetes</taxon>
        <taxon>Diversisporales</taxon>
        <taxon>Acaulosporaceae</taxon>
        <taxon>Acaulospora</taxon>
    </lineage>
</organism>
<sequence length="63" mass="7082">MSASRRYSSESTLLEETISINNPMDAKKLDIIDNVPPLSTKISLTCNFGDLPTWLQDNVDILR</sequence>
<reference evidence="1" key="1">
    <citation type="submission" date="2021-06" db="EMBL/GenBank/DDBJ databases">
        <authorList>
            <person name="Kallberg Y."/>
            <person name="Tangrot J."/>
            <person name="Rosling A."/>
        </authorList>
    </citation>
    <scope>NUCLEOTIDE SEQUENCE</scope>
    <source>
        <strain evidence="1">CL551</strain>
    </source>
</reference>
<evidence type="ECO:0000313" key="1">
    <source>
        <dbReference type="EMBL" id="CAG8761254.1"/>
    </source>
</evidence>
<dbReference type="Proteomes" id="UP000789342">
    <property type="component" value="Unassembled WGS sequence"/>
</dbReference>